<organism evidence="6 7">
    <name type="scientific">Conoideocrella luteorostrata</name>
    <dbReference type="NCBI Taxonomy" id="1105319"/>
    <lineage>
        <taxon>Eukaryota</taxon>
        <taxon>Fungi</taxon>
        <taxon>Dikarya</taxon>
        <taxon>Ascomycota</taxon>
        <taxon>Pezizomycotina</taxon>
        <taxon>Sordariomycetes</taxon>
        <taxon>Hypocreomycetidae</taxon>
        <taxon>Hypocreales</taxon>
        <taxon>Clavicipitaceae</taxon>
        <taxon>Conoideocrella</taxon>
    </lineage>
</organism>
<dbReference type="SMART" id="SM00053">
    <property type="entry name" value="DYNc"/>
    <property type="match status" value="1"/>
</dbReference>
<dbReference type="Pfam" id="PF01031">
    <property type="entry name" value="Dynamin_M"/>
    <property type="match status" value="1"/>
</dbReference>
<dbReference type="GO" id="GO:0005874">
    <property type="term" value="C:microtubule"/>
    <property type="evidence" value="ECO:0007669"/>
    <property type="project" value="TreeGrafter"/>
</dbReference>
<feature type="region of interest" description="Disordered" evidence="3">
    <location>
        <begin position="403"/>
        <end position="426"/>
    </location>
</feature>
<proteinExistence type="predicted"/>
<evidence type="ECO:0000256" key="1">
    <source>
        <dbReference type="ARBA" id="ARBA00022741"/>
    </source>
</evidence>
<dbReference type="Pfam" id="PF00350">
    <property type="entry name" value="Dynamin_N"/>
    <property type="match status" value="1"/>
</dbReference>
<dbReference type="FunFam" id="3.40.50.300:FF:001425">
    <property type="entry name" value="Dynamin GTPase, putative"/>
    <property type="match status" value="1"/>
</dbReference>
<comment type="caution">
    <text evidence="6">The sequence shown here is derived from an EMBL/GenBank/DDBJ whole genome shotgun (WGS) entry which is preliminary data.</text>
</comment>
<keyword evidence="2" id="KW-0342">GTP-binding</keyword>
<dbReference type="GO" id="GO:0005525">
    <property type="term" value="F:GTP binding"/>
    <property type="evidence" value="ECO:0007669"/>
    <property type="project" value="InterPro"/>
</dbReference>
<dbReference type="InterPro" id="IPR020850">
    <property type="entry name" value="GED_dom"/>
</dbReference>
<dbReference type="InterPro" id="IPR000375">
    <property type="entry name" value="Dynamin_stalk"/>
</dbReference>
<dbReference type="InterPro" id="IPR001401">
    <property type="entry name" value="Dynamin_GTPase"/>
</dbReference>
<evidence type="ECO:0000256" key="2">
    <source>
        <dbReference type="ARBA" id="ARBA00023134"/>
    </source>
</evidence>
<dbReference type="PRINTS" id="PR00195">
    <property type="entry name" value="DYNAMIN"/>
</dbReference>
<dbReference type="InterPro" id="IPR030381">
    <property type="entry name" value="G_DYNAMIN_dom"/>
</dbReference>
<dbReference type="InterPro" id="IPR022812">
    <property type="entry name" value="Dynamin"/>
</dbReference>
<keyword evidence="1" id="KW-0547">Nucleotide-binding</keyword>
<feature type="domain" description="GED" evidence="4">
    <location>
        <begin position="608"/>
        <end position="699"/>
    </location>
</feature>
<dbReference type="AlphaFoldDB" id="A0AAJ0FUU9"/>
<dbReference type="InterPro" id="IPR027417">
    <property type="entry name" value="P-loop_NTPase"/>
</dbReference>
<accession>A0AAJ0FUU9</accession>
<dbReference type="Proteomes" id="UP001251528">
    <property type="component" value="Unassembled WGS sequence"/>
</dbReference>
<dbReference type="InterPro" id="IPR045063">
    <property type="entry name" value="Dynamin_N"/>
</dbReference>
<dbReference type="GO" id="GO:0006897">
    <property type="term" value="P:endocytosis"/>
    <property type="evidence" value="ECO:0007669"/>
    <property type="project" value="TreeGrafter"/>
</dbReference>
<evidence type="ECO:0000313" key="6">
    <source>
        <dbReference type="EMBL" id="KAK2592604.1"/>
    </source>
</evidence>
<dbReference type="SUPFAM" id="SSF52540">
    <property type="entry name" value="P-loop containing nucleoside triphosphate hydrolases"/>
    <property type="match status" value="1"/>
</dbReference>
<feature type="region of interest" description="Disordered" evidence="3">
    <location>
        <begin position="694"/>
        <end position="723"/>
    </location>
</feature>
<dbReference type="GO" id="GO:0016559">
    <property type="term" value="P:peroxisome fission"/>
    <property type="evidence" value="ECO:0007669"/>
    <property type="project" value="TreeGrafter"/>
</dbReference>
<dbReference type="PANTHER" id="PTHR11566:SF149">
    <property type="entry name" value="GTPASE, PUTATIVE (AFU_ORTHOLOGUE AFUA_6G11890)-RELATED"/>
    <property type="match status" value="1"/>
</dbReference>
<dbReference type="PANTHER" id="PTHR11566">
    <property type="entry name" value="DYNAMIN"/>
    <property type="match status" value="1"/>
</dbReference>
<dbReference type="GO" id="GO:0008017">
    <property type="term" value="F:microtubule binding"/>
    <property type="evidence" value="ECO:0007669"/>
    <property type="project" value="TreeGrafter"/>
</dbReference>
<dbReference type="EMBL" id="JASWJB010000257">
    <property type="protein sequence ID" value="KAK2592604.1"/>
    <property type="molecule type" value="Genomic_DNA"/>
</dbReference>
<dbReference type="PROSITE" id="PS51388">
    <property type="entry name" value="GED"/>
    <property type="match status" value="1"/>
</dbReference>
<dbReference type="GO" id="GO:0016020">
    <property type="term" value="C:membrane"/>
    <property type="evidence" value="ECO:0007669"/>
    <property type="project" value="TreeGrafter"/>
</dbReference>
<evidence type="ECO:0000259" key="5">
    <source>
        <dbReference type="PROSITE" id="PS51718"/>
    </source>
</evidence>
<evidence type="ECO:0000313" key="7">
    <source>
        <dbReference type="Proteomes" id="UP001251528"/>
    </source>
</evidence>
<dbReference type="Gene3D" id="3.40.50.300">
    <property type="entry name" value="P-loop containing nucleotide triphosphate hydrolases"/>
    <property type="match status" value="1"/>
</dbReference>
<evidence type="ECO:0000256" key="3">
    <source>
        <dbReference type="SAM" id="MobiDB-lite"/>
    </source>
</evidence>
<sequence length="723" mass="80834">MSSVALQSKDHRDLLDIIDRLRSKGISRYVDLPEIVVCGDQSAGKSSVLEAISGMTFPTKDNLCTRFATELILRRHVTTTIKVGIHAGADRTAAERERLEKFSVVMDPDAPDIGSVVEMAKEAMGLSETKVFSSDTLKVELCGPSQPHLTMVDLPGIFRAGNRDQSVQDAEIVRKMVHGYVERPRSIILAVVSAKNDFALQEITELTRELDPKGVRTLGLITKPDALDVGSDSEASYIKLAQNTDVVFRLGWHVLKNRDYKMRDATSAERDKAEAIFFATTAWNNLNPSQLGAQSLKTRLSNVLKDQILYQLPKLLQDVDSQIAACNIQLTRLGTPRSSLMDQRKYLLQVSRDFTFLMQVAIDGDYGNAFFQKATTKEGYRRRLRARVQNTLDAFHEEMRVKGQSRRIIEPSSDSEGPPLSVSDYEDQLTGSVSRSTYIEEVKHLMNRNRARELPGTFNPLIIGELFAEQCQPWERIAANVEKEIVEIVYDVTQLIVNHIAVEETAPSIFSVISGEMDVLKSNLKAKFKELLQHCFDGHPITYNHYLTETVQKCQADRRRRKLEKEFKNFFPAQNLESNQRGTFNITPAALLNSIDKETELDMGRFGSELAIDYIQAYYKVALKRFVDDIGVLAVEQCLISKLPSVFQSDIVLDFKEGEIARLATESENAGLERERCAEKLAVLQDGKNELSRLQTHRSLGPASGSPGGFGGESSKSSSVSQG</sequence>
<dbReference type="GO" id="GO:0003924">
    <property type="term" value="F:GTPase activity"/>
    <property type="evidence" value="ECO:0007669"/>
    <property type="project" value="InterPro"/>
</dbReference>
<reference evidence="6" key="1">
    <citation type="submission" date="2023-06" db="EMBL/GenBank/DDBJ databases">
        <title>Conoideocrella luteorostrata (Hypocreales: Clavicipitaceae), a potential biocontrol fungus for elongate hemlock scale in United States Christmas tree production areas.</title>
        <authorList>
            <person name="Barrett H."/>
            <person name="Lovett B."/>
            <person name="Macias A.M."/>
            <person name="Stajich J.E."/>
            <person name="Kasson M.T."/>
        </authorList>
    </citation>
    <scope>NUCLEOTIDE SEQUENCE</scope>
    <source>
        <strain evidence="6">ARSEF 14590</strain>
    </source>
</reference>
<dbReference type="GO" id="GO:0005739">
    <property type="term" value="C:mitochondrion"/>
    <property type="evidence" value="ECO:0007669"/>
    <property type="project" value="TreeGrafter"/>
</dbReference>
<gene>
    <name evidence="6" type="ORF">QQS21_009711</name>
</gene>
<feature type="compositionally biased region" description="Low complexity" evidence="3">
    <location>
        <begin position="713"/>
        <end position="723"/>
    </location>
</feature>
<dbReference type="CDD" id="cd08771">
    <property type="entry name" value="DLP_1"/>
    <property type="match status" value="1"/>
</dbReference>
<feature type="domain" description="Dynamin-type G" evidence="5">
    <location>
        <begin position="29"/>
        <end position="313"/>
    </location>
</feature>
<keyword evidence="7" id="KW-1185">Reference proteome</keyword>
<dbReference type="GO" id="GO:0048312">
    <property type="term" value="P:intracellular distribution of mitochondria"/>
    <property type="evidence" value="ECO:0007669"/>
    <property type="project" value="TreeGrafter"/>
</dbReference>
<protein>
    <recommendedName>
        <fullName evidence="8">Interferon-induced GTP-binding protein Mx</fullName>
    </recommendedName>
</protein>
<evidence type="ECO:0000259" key="4">
    <source>
        <dbReference type="PROSITE" id="PS51388"/>
    </source>
</evidence>
<name>A0AAJ0FUU9_9HYPO</name>
<dbReference type="PROSITE" id="PS51718">
    <property type="entry name" value="G_DYNAMIN_2"/>
    <property type="match status" value="1"/>
</dbReference>
<evidence type="ECO:0008006" key="8">
    <source>
        <dbReference type="Google" id="ProtNLM"/>
    </source>
</evidence>
<dbReference type="GO" id="GO:0000266">
    <property type="term" value="P:mitochondrial fission"/>
    <property type="evidence" value="ECO:0007669"/>
    <property type="project" value="TreeGrafter"/>
</dbReference>